<gene>
    <name evidence="3" type="ORF">GCM10022280_01430</name>
</gene>
<organism evidence="3 4">
    <name type="scientific">Sphingomonas swuensis</name>
    <dbReference type="NCBI Taxonomy" id="977800"/>
    <lineage>
        <taxon>Bacteria</taxon>
        <taxon>Pseudomonadati</taxon>
        <taxon>Pseudomonadota</taxon>
        <taxon>Alphaproteobacteria</taxon>
        <taxon>Sphingomonadales</taxon>
        <taxon>Sphingomonadaceae</taxon>
        <taxon>Sphingomonas</taxon>
    </lineage>
</organism>
<keyword evidence="4" id="KW-1185">Reference proteome</keyword>
<dbReference type="InterPro" id="IPR004564">
    <property type="entry name" value="OM_lipoprot_carrier_LolA-like"/>
</dbReference>
<dbReference type="PANTHER" id="PTHR35869:SF1">
    <property type="entry name" value="OUTER-MEMBRANE LIPOPROTEIN CARRIER PROTEIN"/>
    <property type="match status" value="1"/>
</dbReference>
<dbReference type="SUPFAM" id="SSF89392">
    <property type="entry name" value="Prokaryotic lipoproteins and lipoprotein localization factors"/>
    <property type="match status" value="1"/>
</dbReference>
<dbReference type="EMBL" id="BAABBQ010000001">
    <property type="protein sequence ID" value="GAA4008415.1"/>
    <property type="molecule type" value="Genomic_DNA"/>
</dbReference>
<dbReference type="CDD" id="cd16325">
    <property type="entry name" value="LolA"/>
    <property type="match status" value="1"/>
</dbReference>
<dbReference type="PANTHER" id="PTHR35869">
    <property type="entry name" value="OUTER-MEMBRANE LIPOPROTEIN CARRIER PROTEIN"/>
    <property type="match status" value="1"/>
</dbReference>
<feature type="signal peptide" evidence="2">
    <location>
        <begin position="1"/>
        <end position="26"/>
    </location>
</feature>
<dbReference type="Gene3D" id="2.50.20.10">
    <property type="entry name" value="Lipoprotein localisation LolA/LolB/LppX"/>
    <property type="match status" value="1"/>
</dbReference>
<reference evidence="4" key="1">
    <citation type="journal article" date="2019" name="Int. J. Syst. Evol. Microbiol.">
        <title>The Global Catalogue of Microorganisms (GCM) 10K type strain sequencing project: providing services to taxonomists for standard genome sequencing and annotation.</title>
        <authorList>
            <consortium name="The Broad Institute Genomics Platform"/>
            <consortium name="The Broad Institute Genome Sequencing Center for Infectious Disease"/>
            <person name="Wu L."/>
            <person name="Ma J."/>
        </authorList>
    </citation>
    <scope>NUCLEOTIDE SEQUENCE [LARGE SCALE GENOMIC DNA]</scope>
    <source>
        <strain evidence="4">JCM 17563</strain>
    </source>
</reference>
<evidence type="ECO:0000313" key="4">
    <source>
        <dbReference type="Proteomes" id="UP001500235"/>
    </source>
</evidence>
<dbReference type="Proteomes" id="UP001500235">
    <property type="component" value="Unassembled WGS sequence"/>
</dbReference>
<comment type="caution">
    <text evidence="3">The sequence shown here is derived from an EMBL/GenBank/DDBJ whole genome shotgun (WGS) entry which is preliminary data.</text>
</comment>
<name>A0ABP7S8R3_9SPHN</name>
<dbReference type="InterPro" id="IPR029046">
    <property type="entry name" value="LolA/LolB/LppX"/>
</dbReference>
<accession>A0ABP7S8R3</accession>
<keyword evidence="1 2" id="KW-0732">Signal</keyword>
<evidence type="ECO:0008006" key="5">
    <source>
        <dbReference type="Google" id="ProtNLM"/>
    </source>
</evidence>
<sequence>MSFLRLSARLLAPAAALTLAAPAAIAQSADPIRQVEQSLAATRSMTATFVQTDGRGRAMNGNLSLKRPGKIRFEYGRGANMLLVGDGRNLTFVDYDVGQKSAWPIAKSPLSVLLSPQPNLGRIARIEKQANPNIVIVRARDARRPEFGTLLLAFARNAGAPGGLMLEGWTAIDAQNKRTTVKLDGQRYNGAIAESAFTFAEPKKRK</sequence>
<evidence type="ECO:0000313" key="3">
    <source>
        <dbReference type="EMBL" id="GAA4008415.1"/>
    </source>
</evidence>
<evidence type="ECO:0000256" key="1">
    <source>
        <dbReference type="ARBA" id="ARBA00022729"/>
    </source>
</evidence>
<dbReference type="RefSeq" id="WP_344705474.1">
    <property type="nucleotide sequence ID" value="NZ_BAABBQ010000001.1"/>
</dbReference>
<feature type="chain" id="PRO_5046219267" description="Cell envelope biogenesis protein LolA" evidence="2">
    <location>
        <begin position="27"/>
        <end position="206"/>
    </location>
</feature>
<evidence type="ECO:0000256" key="2">
    <source>
        <dbReference type="SAM" id="SignalP"/>
    </source>
</evidence>
<dbReference type="Pfam" id="PF03548">
    <property type="entry name" value="LolA"/>
    <property type="match status" value="1"/>
</dbReference>
<proteinExistence type="predicted"/>
<protein>
    <recommendedName>
        <fullName evidence="5">Cell envelope biogenesis protein LolA</fullName>
    </recommendedName>
</protein>